<proteinExistence type="predicted"/>
<organism evidence="1 2">
    <name type="scientific">Lindgomyces ingoldianus</name>
    <dbReference type="NCBI Taxonomy" id="673940"/>
    <lineage>
        <taxon>Eukaryota</taxon>
        <taxon>Fungi</taxon>
        <taxon>Dikarya</taxon>
        <taxon>Ascomycota</taxon>
        <taxon>Pezizomycotina</taxon>
        <taxon>Dothideomycetes</taxon>
        <taxon>Pleosporomycetidae</taxon>
        <taxon>Pleosporales</taxon>
        <taxon>Lindgomycetaceae</taxon>
        <taxon>Lindgomyces</taxon>
    </lineage>
</organism>
<dbReference type="Proteomes" id="UP000799755">
    <property type="component" value="Unassembled WGS sequence"/>
</dbReference>
<dbReference type="EMBL" id="MU003520">
    <property type="protein sequence ID" value="KAF2467483.1"/>
    <property type="molecule type" value="Genomic_DNA"/>
</dbReference>
<comment type="caution">
    <text evidence="1">The sequence shown here is derived from an EMBL/GenBank/DDBJ whole genome shotgun (WGS) entry which is preliminary data.</text>
</comment>
<sequence length="311" mass="35044">MGSKLNLEASPNDTVTSKDFVMTIALGIKGSYSDKKPGLRARIEDKQEKEEKNEEKETKGLVEIISPNCFITMQPTMLEPFPFFAYHLKPRTWHKLEQSPKFKSIETRLEDPSDALSKNKRKDPRAQKRKVISEMLHEYQEEQPTRSVSKVNTLPPWDKASSEHQSIALCNLLFTPPQLLANCLHNAYTKECTSHHRTISQQAYKLMPVRDCLASSMLIEAATCSDVGKAVLQDLIELYLQEEGKMSTIDTRPIPKAILCYLKRASTTGYILLQRARHGSAGRDRSSMPMPGFLGEVGIVWECSLGQSTTA</sequence>
<name>A0ACB6QLM6_9PLEO</name>
<reference evidence="1" key="1">
    <citation type="journal article" date="2020" name="Stud. Mycol.">
        <title>101 Dothideomycetes genomes: a test case for predicting lifestyles and emergence of pathogens.</title>
        <authorList>
            <person name="Haridas S."/>
            <person name="Albert R."/>
            <person name="Binder M."/>
            <person name="Bloem J."/>
            <person name="Labutti K."/>
            <person name="Salamov A."/>
            <person name="Andreopoulos B."/>
            <person name="Baker S."/>
            <person name="Barry K."/>
            <person name="Bills G."/>
            <person name="Bluhm B."/>
            <person name="Cannon C."/>
            <person name="Castanera R."/>
            <person name="Culley D."/>
            <person name="Daum C."/>
            <person name="Ezra D."/>
            <person name="Gonzalez J."/>
            <person name="Henrissat B."/>
            <person name="Kuo A."/>
            <person name="Liang C."/>
            <person name="Lipzen A."/>
            <person name="Lutzoni F."/>
            <person name="Magnuson J."/>
            <person name="Mondo S."/>
            <person name="Nolan M."/>
            <person name="Ohm R."/>
            <person name="Pangilinan J."/>
            <person name="Park H.-J."/>
            <person name="Ramirez L."/>
            <person name="Alfaro M."/>
            <person name="Sun H."/>
            <person name="Tritt A."/>
            <person name="Yoshinaga Y."/>
            <person name="Zwiers L.-H."/>
            <person name="Turgeon B."/>
            <person name="Goodwin S."/>
            <person name="Spatafora J."/>
            <person name="Crous P."/>
            <person name="Grigoriev I."/>
        </authorList>
    </citation>
    <scope>NUCLEOTIDE SEQUENCE</scope>
    <source>
        <strain evidence="1">ATCC 200398</strain>
    </source>
</reference>
<gene>
    <name evidence="1" type="ORF">BDR25DRAFT_358596</name>
</gene>
<evidence type="ECO:0000313" key="2">
    <source>
        <dbReference type="Proteomes" id="UP000799755"/>
    </source>
</evidence>
<accession>A0ACB6QLM6</accession>
<evidence type="ECO:0000313" key="1">
    <source>
        <dbReference type="EMBL" id="KAF2467483.1"/>
    </source>
</evidence>
<protein>
    <submittedName>
        <fullName evidence="1">Uncharacterized protein</fullName>
    </submittedName>
</protein>
<keyword evidence="2" id="KW-1185">Reference proteome</keyword>